<feature type="compositionally biased region" description="Low complexity" evidence="1">
    <location>
        <begin position="392"/>
        <end position="404"/>
    </location>
</feature>
<comment type="caution">
    <text evidence="3">The sequence shown here is derived from an EMBL/GenBank/DDBJ whole genome shotgun (WGS) entry which is preliminary data.</text>
</comment>
<feature type="compositionally biased region" description="Basic and acidic residues" evidence="1">
    <location>
        <begin position="378"/>
        <end position="390"/>
    </location>
</feature>
<evidence type="ECO:0000256" key="1">
    <source>
        <dbReference type="SAM" id="MobiDB-lite"/>
    </source>
</evidence>
<feature type="compositionally biased region" description="Basic and acidic residues" evidence="1">
    <location>
        <begin position="355"/>
        <end position="369"/>
    </location>
</feature>
<keyword evidence="2" id="KW-0472">Membrane</keyword>
<organism evidence="3 4">
    <name type="scientific">Polyrhizophydium stewartii</name>
    <dbReference type="NCBI Taxonomy" id="2732419"/>
    <lineage>
        <taxon>Eukaryota</taxon>
        <taxon>Fungi</taxon>
        <taxon>Fungi incertae sedis</taxon>
        <taxon>Chytridiomycota</taxon>
        <taxon>Chytridiomycota incertae sedis</taxon>
        <taxon>Chytridiomycetes</taxon>
        <taxon>Rhizophydiales</taxon>
        <taxon>Rhizophydiales incertae sedis</taxon>
        <taxon>Polyrhizophydium</taxon>
    </lineage>
</organism>
<gene>
    <name evidence="3" type="ORF">HK105_200618</name>
</gene>
<feature type="compositionally biased region" description="Low complexity" evidence="1">
    <location>
        <begin position="326"/>
        <end position="345"/>
    </location>
</feature>
<evidence type="ECO:0000313" key="4">
    <source>
        <dbReference type="Proteomes" id="UP001527925"/>
    </source>
</evidence>
<dbReference type="Proteomes" id="UP001527925">
    <property type="component" value="Unassembled WGS sequence"/>
</dbReference>
<evidence type="ECO:0000313" key="3">
    <source>
        <dbReference type="EMBL" id="KAL2919704.1"/>
    </source>
</evidence>
<feature type="compositionally biased region" description="Acidic residues" evidence="1">
    <location>
        <begin position="155"/>
        <end position="164"/>
    </location>
</feature>
<keyword evidence="2" id="KW-1133">Transmembrane helix</keyword>
<keyword evidence="4" id="KW-1185">Reference proteome</keyword>
<feature type="compositionally biased region" description="Basic and acidic residues" evidence="1">
    <location>
        <begin position="222"/>
        <end position="234"/>
    </location>
</feature>
<evidence type="ECO:0000256" key="2">
    <source>
        <dbReference type="SAM" id="Phobius"/>
    </source>
</evidence>
<proteinExistence type="predicted"/>
<sequence length="431" mass="44562">MPRSPFASRSLHGGKPSAHTWRRPINALVLVAVVLFLTFVTYRVAWDGGPDDEPADGTWSNVRVHVHDGADENLNSDEPLLEQAHGRHHLQAQDKSDSRPAPKKTKPKDSDANQQHQQQPALGGVASGPVATDAQTPTRKQGGKTGQDTSASTLEDSDPEAEAEESAKSSNQRLNPTVEQGTFAESVDSYVNASKTKTKPPAKPAGSLGDGLDALAAMDDASTEKTPTKAEPKSKSVTPGKPAGSKVSADGDSTAVVESATDAAKAAPKKTDIKISSDTKTELENDAPKPDADRKPAAKSDPETFDPEQGSTDRASGKALGKTDPDTNATTTAATAASKAGAAADKTADVNLKAAADDEKQAAAKDDAKPQPASKAESSAKDESDAKPQSDAKPAVKPLAPLPAGKSGNSNPRPGPLAPAADGIPIENERK</sequence>
<reference evidence="3 4" key="1">
    <citation type="submission" date="2023-09" db="EMBL/GenBank/DDBJ databases">
        <title>Pangenome analysis of Batrachochytrium dendrobatidis and related Chytrids.</title>
        <authorList>
            <person name="Yacoub M.N."/>
            <person name="Stajich J.E."/>
            <person name="James T.Y."/>
        </authorList>
    </citation>
    <scope>NUCLEOTIDE SEQUENCE [LARGE SCALE GENOMIC DNA]</scope>
    <source>
        <strain evidence="3 4">JEL0888</strain>
    </source>
</reference>
<protein>
    <submittedName>
        <fullName evidence="3">Uncharacterized protein</fullName>
    </submittedName>
</protein>
<feature type="transmembrane region" description="Helical" evidence="2">
    <location>
        <begin position="25"/>
        <end position="46"/>
    </location>
</feature>
<accession>A0ABR4NJK5</accession>
<feature type="compositionally biased region" description="Polar residues" evidence="1">
    <location>
        <begin position="171"/>
        <end position="180"/>
    </location>
</feature>
<feature type="compositionally biased region" description="Basic and acidic residues" evidence="1">
    <location>
        <begin position="269"/>
        <end position="302"/>
    </location>
</feature>
<feature type="region of interest" description="Disordered" evidence="1">
    <location>
        <begin position="85"/>
        <end position="431"/>
    </location>
</feature>
<dbReference type="EMBL" id="JADGIZ020000002">
    <property type="protein sequence ID" value="KAL2919704.1"/>
    <property type="molecule type" value="Genomic_DNA"/>
</dbReference>
<feature type="compositionally biased region" description="Basic and acidic residues" evidence="1">
    <location>
        <begin position="91"/>
        <end position="100"/>
    </location>
</feature>
<keyword evidence="2" id="KW-0812">Transmembrane</keyword>
<name>A0ABR4NJK5_9FUNG</name>
<feature type="compositionally biased region" description="Low complexity" evidence="1">
    <location>
        <begin position="204"/>
        <end position="220"/>
    </location>
</feature>